<feature type="signal peptide" evidence="2">
    <location>
        <begin position="1"/>
        <end position="31"/>
    </location>
</feature>
<gene>
    <name evidence="3" type="ORF">HaLaN_21283</name>
</gene>
<keyword evidence="4" id="KW-1185">Reference proteome</keyword>
<comment type="caution">
    <text evidence="3">The sequence shown here is derived from an EMBL/GenBank/DDBJ whole genome shotgun (WGS) entry which is preliminary data.</text>
</comment>
<feature type="non-terminal residue" evidence="3">
    <location>
        <position position="1"/>
    </location>
</feature>
<keyword evidence="2" id="KW-0732">Signal</keyword>
<feature type="chain" id="PRO_5025487851" description="Pherophorin domain-containing protein" evidence="2">
    <location>
        <begin position="32"/>
        <end position="342"/>
    </location>
</feature>
<evidence type="ECO:0000256" key="2">
    <source>
        <dbReference type="SAM" id="SignalP"/>
    </source>
</evidence>
<dbReference type="AlphaFoldDB" id="A0A699ZNA5"/>
<evidence type="ECO:0000313" key="4">
    <source>
        <dbReference type="Proteomes" id="UP000485058"/>
    </source>
</evidence>
<protein>
    <recommendedName>
        <fullName evidence="5">Pherophorin domain-containing protein</fullName>
    </recommendedName>
</protein>
<reference evidence="3 4" key="1">
    <citation type="submission" date="2020-02" db="EMBL/GenBank/DDBJ databases">
        <title>Draft genome sequence of Haematococcus lacustris strain NIES-144.</title>
        <authorList>
            <person name="Morimoto D."/>
            <person name="Nakagawa S."/>
            <person name="Yoshida T."/>
            <person name="Sawayama S."/>
        </authorList>
    </citation>
    <scope>NUCLEOTIDE SEQUENCE [LARGE SCALE GENOMIC DNA]</scope>
    <source>
        <strain evidence="3 4">NIES-144</strain>
    </source>
</reference>
<feature type="region of interest" description="Disordered" evidence="1">
    <location>
        <begin position="200"/>
        <end position="220"/>
    </location>
</feature>
<dbReference type="Proteomes" id="UP000485058">
    <property type="component" value="Unassembled WGS sequence"/>
</dbReference>
<proteinExistence type="predicted"/>
<feature type="compositionally biased region" description="Pro residues" evidence="1">
    <location>
        <begin position="203"/>
        <end position="212"/>
    </location>
</feature>
<name>A0A699ZNA5_HAELA</name>
<evidence type="ECO:0000256" key="1">
    <source>
        <dbReference type="SAM" id="MobiDB-lite"/>
    </source>
</evidence>
<accession>A0A699ZNA5</accession>
<organism evidence="3 4">
    <name type="scientific">Haematococcus lacustris</name>
    <name type="common">Green alga</name>
    <name type="synonym">Haematococcus pluvialis</name>
    <dbReference type="NCBI Taxonomy" id="44745"/>
    <lineage>
        <taxon>Eukaryota</taxon>
        <taxon>Viridiplantae</taxon>
        <taxon>Chlorophyta</taxon>
        <taxon>core chlorophytes</taxon>
        <taxon>Chlorophyceae</taxon>
        <taxon>CS clade</taxon>
        <taxon>Chlamydomonadales</taxon>
        <taxon>Haematococcaceae</taxon>
        <taxon>Haematococcus</taxon>
    </lineage>
</organism>
<evidence type="ECO:0008006" key="5">
    <source>
        <dbReference type="Google" id="ProtNLM"/>
    </source>
</evidence>
<sequence length="342" mass="35695">MRSTIGWSTARRLPQLFLTVLFLVLLSQVASQPYGTVPCACPANATVINGTLGCATLQTPTRLSTTVLPGASLLQCVPSPAYDASWGALYIPFCFNTSCYPTIFSTGTISAAMTLDDASLPVGRYSLSVALPPPVGNNALGLVVNVPSAPAAGNPSTLHAGSMLVVPQGGLPGGLTLTFSLPSGLTANGATATLTSLDAVLSPPAPPPPPASPATSPVDPCADVVEKDQESGLYSCPEGKIMVKIFDNAGAFDAVNYARYTGMEPNATRCVDPPVYDTYSTLLTWQLNWTLSCYKVNATPIVSVGHPDAWSTLLPVPAARPRCMFDAERTSMLIMSMSYGML</sequence>
<evidence type="ECO:0000313" key="3">
    <source>
        <dbReference type="EMBL" id="GFH23641.1"/>
    </source>
</evidence>
<dbReference type="EMBL" id="BLLF01002320">
    <property type="protein sequence ID" value="GFH23641.1"/>
    <property type="molecule type" value="Genomic_DNA"/>
</dbReference>